<protein>
    <submittedName>
        <fullName evidence="2">Uncharacterized protein</fullName>
    </submittedName>
</protein>
<gene>
    <name evidence="2" type="ORF">I7I53_02924</name>
</gene>
<feature type="region of interest" description="Disordered" evidence="1">
    <location>
        <begin position="209"/>
        <end position="249"/>
    </location>
</feature>
<dbReference type="AlphaFoldDB" id="A0A8A1LNY9"/>
<feature type="compositionally biased region" description="Basic and acidic residues" evidence="1">
    <location>
        <begin position="228"/>
        <end position="249"/>
    </location>
</feature>
<reference evidence="2" key="1">
    <citation type="submission" date="2021-01" db="EMBL/GenBank/DDBJ databases">
        <title>Chromosome-level genome assembly of a human fungal pathogen reveals clustering of transcriptionally co-regulated genes.</title>
        <authorList>
            <person name="Voorhies M."/>
            <person name="Cohen S."/>
            <person name="Shea T.P."/>
            <person name="Petrus S."/>
            <person name="Munoz J.F."/>
            <person name="Poplawski S."/>
            <person name="Goldman W.E."/>
            <person name="Michael T."/>
            <person name="Cuomo C.A."/>
            <person name="Sil A."/>
            <person name="Beyhan S."/>
        </authorList>
    </citation>
    <scope>NUCLEOTIDE SEQUENCE</scope>
    <source>
        <strain evidence="2">H88</strain>
    </source>
</reference>
<dbReference type="VEuPathDB" id="FungiDB:I7I53_02924"/>
<name>A0A8A1LNY9_AJEC8</name>
<dbReference type="EMBL" id="CP069105">
    <property type="protein sequence ID" value="QSS55130.1"/>
    <property type="molecule type" value="Genomic_DNA"/>
</dbReference>
<evidence type="ECO:0000313" key="2">
    <source>
        <dbReference type="EMBL" id="QSS55130.1"/>
    </source>
</evidence>
<organism evidence="2 3">
    <name type="scientific">Ajellomyces capsulatus (strain H88)</name>
    <name type="common">Darling's disease fungus</name>
    <name type="synonym">Histoplasma capsulatum</name>
    <dbReference type="NCBI Taxonomy" id="544711"/>
    <lineage>
        <taxon>Eukaryota</taxon>
        <taxon>Fungi</taxon>
        <taxon>Dikarya</taxon>
        <taxon>Ascomycota</taxon>
        <taxon>Pezizomycotina</taxon>
        <taxon>Eurotiomycetes</taxon>
        <taxon>Eurotiomycetidae</taxon>
        <taxon>Onygenales</taxon>
        <taxon>Ajellomycetaceae</taxon>
        <taxon>Histoplasma</taxon>
    </lineage>
</organism>
<evidence type="ECO:0000256" key="1">
    <source>
        <dbReference type="SAM" id="MobiDB-lite"/>
    </source>
</evidence>
<proteinExistence type="predicted"/>
<feature type="compositionally biased region" description="Polar residues" evidence="1">
    <location>
        <begin position="16"/>
        <end position="29"/>
    </location>
</feature>
<feature type="compositionally biased region" description="Gly residues" evidence="1">
    <location>
        <begin position="211"/>
        <end position="221"/>
    </location>
</feature>
<sequence length="249" mass="27248">MSYTPHTLAAMPNAPTILSGTPTPSSKLQCTHRGNQARLFTRLFFHLLSLSLCRSLCGSNSRSSSLPPSPSPSPSLSPMPVPVPVPMPVPIFPLPSRPANTYSLHTLTNSNSTCPNHARVLHAYHLPTDPHRSTARRLTTPFAARCATFSSTWYTTLAPICAYAIVRSTGSAGGAARVSEPQDQSERRPRRRIVVRVSEIKEERARRRGCFGCGGRGGGGDDGGDGDDERRRMERKRVMMERSGGERRR</sequence>
<accession>A0A8A1LNY9</accession>
<feature type="region of interest" description="Disordered" evidence="1">
    <location>
        <begin position="1"/>
        <end position="29"/>
    </location>
</feature>
<evidence type="ECO:0000313" key="3">
    <source>
        <dbReference type="Proteomes" id="UP000663419"/>
    </source>
</evidence>
<dbReference type="Proteomes" id="UP000663419">
    <property type="component" value="Chromosome 4"/>
</dbReference>